<dbReference type="GO" id="GO:0005524">
    <property type="term" value="F:ATP binding"/>
    <property type="evidence" value="ECO:0007669"/>
    <property type="project" value="UniProtKB-UniRule"/>
</dbReference>
<feature type="compositionally biased region" description="Low complexity" evidence="9">
    <location>
        <begin position="834"/>
        <end position="846"/>
    </location>
</feature>
<dbReference type="InterPro" id="IPR047854">
    <property type="entry name" value="RFC_lid"/>
</dbReference>
<evidence type="ECO:0000256" key="9">
    <source>
        <dbReference type="SAM" id="MobiDB-lite"/>
    </source>
</evidence>
<dbReference type="SUPFAM" id="SSF52540">
    <property type="entry name" value="P-loop containing nucleoside triphosphate hydrolases"/>
    <property type="match status" value="1"/>
</dbReference>
<evidence type="ECO:0000256" key="7">
    <source>
        <dbReference type="ARBA" id="ARBA00023242"/>
    </source>
</evidence>
<dbReference type="PANTHER" id="PTHR23389:SF6">
    <property type="entry name" value="REPLICATION FACTOR C SUBUNIT 1"/>
    <property type="match status" value="1"/>
</dbReference>
<dbReference type="FunFam" id="3.40.50.300:FF:000395">
    <property type="entry name" value="Replication factor C subunit 1"/>
    <property type="match status" value="1"/>
</dbReference>
<feature type="compositionally biased region" description="Polar residues" evidence="9">
    <location>
        <begin position="64"/>
        <end position="73"/>
    </location>
</feature>
<dbReference type="Pfam" id="PF00004">
    <property type="entry name" value="AAA"/>
    <property type="match status" value="1"/>
</dbReference>
<dbReference type="GO" id="GO:0016887">
    <property type="term" value="F:ATP hydrolysis activity"/>
    <property type="evidence" value="ECO:0007669"/>
    <property type="project" value="InterPro"/>
</dbReference>
<evidence type="ECO:0000256" key="5">
    <source>
        <dbReference type="ARBA" id="ARBA00022741"/>
    </source>
</evidence>
<evidence type="ECO:0000313" key="12">
    <source>
        <dbReference type="Proteomes" id="UP000007014"/>
    </source>
</evidence>
<dbReference type="InterPro" id="IPR013725">
    <property type="entry name" value="DNA_replication_fac_RFC1_C"/>
</dbReference>
<keyword evidence="12" id="KW-1185">Reference proteome</keyword>
<dbReference type="Pfam" id="PF08519">
    <property type="entry name" value="RFC1"/>
    <property type="match status" value="1"/>
</dbReference>
<dbReference type="Proteomes" id="UP000007014">
    <property type="component" value="Chromosome 18"/>
</dbReference>
<sequence length="900" mass="98995">MPGPSRKSSVSRRRVIIDDDEEDALGADWEPESASAATAQARETTPRKRARQSAVEEAEARSTGLEQSPQRSLVNVDEHLVTPPRVTQARAGAPRGSSPGENVAEAETPTPSRESIRQRVWEHVQQVMSPPLRGKKAPPPRGSPDCLSGLNFCITGVMDSLTREEMEDLIRANGGHVCKSVTRNLNYLVAGADPGPKKMQLAASRPSITVLDEDGVFALIRERSRDTKPPVNPQLEQALAPPPKGRRPSPPRPRSDAAVPRQETKENVPARMNAQAELWTVKYHPRQATELLANPGVLKQLEDWLRTWSQVYGAADHTSNRSSSANGSRGRITNGNNKLPRAALLAGPPGIGKTSAAHAVARQCGYEPIEFNASDTRNRSSLHETVAELLRSRTMHAFGQGRPHLELAGTSKGLWRNKLPAPQGQVLIMDEIDGMSSGDRGGLAELSRLIRKSRVPIICICNDDSSPNLRTLKYSTLYLRFRRPMWSQIRKRLQEIAQKEGLRVDDAALEKLAEACHGDIRQMITMMQLYSGSSSERLSYMDVKQLNEFLGKTFEDQSVFQLFGLFFHSPGWHLPGQTPHVDPRVDHGALESSAQLPGLSDLFETFFMDADLLPLMVQENYLLFTNGKRNPTHAPYALRCMADAADAISWGDLTNDQIRRQNRWDLSNVLAFLSCILPGHAMAGSQMSGRPNFPSWLGKNSTTGKMQRMLSDWVLRFQAARGPGGALGGAVDRRALVLDYRPMLPYRLVVPLVLQGNDALPGVMDTMDVYSLTLEHWRSLLDELWLRPSVEVPASIKAALTRAYQQHEHPVHLVPLGRRGVPERPQDNENESVGDGNAGLLDADGAVVIDDTRGAAAPDTGTESETDTAADALIVQPRTTGKKKPAARRGSRKASRKLLA</sequence>
<dbReference type="Pfam" id="PF25361">
    <property type="entry name" value="AAA_lid_RFC1"/>
    <property type="match status" value="1"/>
</dbReference>
<dbReference type="PANTHER" id="PTHR23389">
    <property type="entry name" value="CHROMOSOME TRANSMISSION FIDELITY FACTOR 18"/>
    <property type="match status" value="1"/>
</dbReference>
<keyword evidence="6 8" id="KW-0067">ATP-binding</keyword>
<keyword evidence="4 8" id="KW-0235">DNA replication</keyword>
<evidence type="ECO:0000256" key="4">
    <source>
        <dbReference type="ARBA" id="ARBA00022705"/>
    </source>
</evidence>
<evidence type="ECO:0000313" key="11">
    <source>
        <dbReference type="EMBL" id="BAM82313.1"/>
    </source>
</evidence>
<gene>
    <name evidence="11" type="ORF">CYME_CMR028C</name>
</gene>
<dbReference type="SUPFAM" id="SSF52113">
    <property type="entry name" value="BRCT domain"/>
    <property type="match status" value="1"/>
</dbReference>
<keyword evidence="5 8" id="KW-0547">Nucleotide-binding</keyword>
<dbReference type="GO" id="GO:0003689">
    <property type="term" value="F:DNA clamp loader activity"/>
    <property type="evidence" value="ECO:0007669"/>
    <property type="project" value="UniProtKB-UniRule"/>
</dbReference>
<evidence type="ECO:0000256" key="6">
    <source>
        <dbReference type="ARBA" id="ARBA00022840"/>
    </source>
</evidence>
<dbReference type="GeneID" id="16996985"/>
<dbReference type="GO" id="GO:0005663">
    <property type="term" value="C:DNA replication factor C complex"/>
    <property type="evidence" value="ECO:0007669"/>
    <property type="project" value="InterPro"/>
</dbReference>
<reference evidence="11 12" key="1">
    <citation type="journal article" date="2004" name="Nature">
        <title>Genome sequence of the ultrasmall unicellular red alga Cyanidioschyzon merolae 10D.</title>
        <authorList>
            <person name="Matsuzaki M."/>
            <person name="Misumi O."/>
            <person name="Shin-i T."/>
            <person name="Maruyama S."/>
            <person name="Takahara M."/>
            <person name="Miyagishima S."/>
            <person name="Mori T."/>
            <person name="Nishida K."/>
            <person name="Yagisawa F."/>
            <person name="Nishida K."/>
            <person name="Yoshida Y."/>
            <person name="Nishimura Y."/>
            <person name="Nakao S."/>
            <person name="Kobayashi T."/>
            <person name="Momoyama Y."/>
            <person name="Higashiyama T."/>
            <person name="Minoda A."/>
            <person name="Sano M."/>
            <person name="Nomoto H."/>
            <person name="Oishi K."/>
            <person name="Hayashi H."/>
            <person name="Ohta F."/>
            <person name="Nishizaka S."/>
            <person name="Haga S."/>
            <person name="Miura S."/>
            <person name="Morishita T."/>
            <person name="Kabeya Y."/>
            <person name="Terasawa K."/>
            <person name="Suzuki Y."/>
            <person name="Ishii Y."/>
            <person name="Asakawa S."/>
            <person name="Takano H."/>
            <person name="Ohta N."/>
            <person name="Kuroiwa H."/>
            <person name="Tanaka K."/>
            <person name="Shimizu N."/>
            <person name="Sugano S."/>
            <person name="Sato N."/>
            <person name="Nozaki H."/>
            <person name="Ogasawara N."/>
            <person name="Kohara Y."/>
            <person name="Kuroiwa T."/>
        </authorList>
    </citation>
    <scope>NUCLEOTIDE SEQUENCE [LARGE SCALE GENOMIC DNA]</scope>
    <source>
        <strain evidence="11 12">10D</strain>
    </source>
</reference>
<name>M1VL15_CYAM1</name>
<dbReference type="PIRSF" id="PIRSF036578">
    <property type="entry name" value="RFC1"/>
    <property type="match status" value="1"/>
</dbReference>
<reference evidence="11 12" key="2">
    <citation type="journal article" date="2007" name="BMC Biol.">
        <title>A 100%-complete sequence reveals unusually simple genomic features in the hot-spring red alga Cyanidioschyzon merolae.</title>
        <authorList>
            <person name="Nozaki H."/>
            <person name="Takano H."/>
            <person name="Misumi O."/>
            <person name="Terasawa K."/>
            <person name="Matsuzaki M."/>
            <person name="Maruyama S."/>
            <person name="Nishida K."/>
            <person name="Yagisawa F."/>
            <person name="Yoshida Y."/>
            <person name="Fujiwara T."/>
            <person name="Takio S."/>
            <person name="Tamura K."/>
            <person name="Chung S.J."/>
            <person name="Nakamura S."/>
            <person name="Kuroiwa H."/>
            <person name="Tanaka K."/>
            <person name="Sato N."/>
            <person name="Kuroiwa T."/>
        </authorList>
    </citation>
    <scope>NUCLEOTIDE SEQUENCE [LARGE SCALE GENOMIC DNA]</scope>
    <source>
        <strain evidence="11 12">10D</strain>
    </source>
</reference>
<dbReference type="GO" id="GO:0006281">
    <property type="term" value="P:DNA repair"/>
    <property type="evidence" value="ECO:0007669"/>
    <property type="project" value="InterPro"/>
</dbReference>
<feature type="domain" description="BRCT" evidence="10">
    <location>
        <begin position="142"/>
        <end position="224"/>
    </location>
</feature>
<feature type="compositionally biased region" description="Low complexity" evidence="9">
    <location>
        <begin position="320"/>
        <end position="331"/>
    </location>
</feature>
<feature type="region of interest" description="Disordered" evidence="9">
    <location>
        <begin position="316"/>
        <end position="339"/>
    </location>
</feature>
<feature type="region of interest" description="Disordered" evidence="9">
    <location>
        <begin position="816"/>
        <end position="900"/>
    </location>
</feature>
<dbReference type="InterPro" id="IPR003593">
    <property type="entry name" value="AAA+_ATPase"/>
</dbReference>
<proteinExistence type="inferred from homology"/>
<dbReference type="SUPFAM" id="SSF48019">
    <property type="entry name" value="post-AAA+ oligomerization domain-like"/>
    <property type="match status" value="1"/>
</dbReference>
<dbReference type="InterPro" id="IPR012178">
    <property type="entry name" value="RFC1"/>
</dbReference>
<feature type="compositionally biased region" description="Basic residues" evidence="9">
    <location>
        <begin position="880"/>
        <end position="900"/>
    </location>
</feature>
<dbReference type="GO" id="GO:0003677">
    <property type="term" value="F:DNA binding"/>
    <property type="evidence" value="ECO:0007669"/>
    <property type="project" value="InterPro"/>
</dbReference>
<dbReference type="InterPro" id="IPR001357">
    <property type="entry name" value="BRCT_dom"/>
</dbReference>
<dbReference type="GO" id="GO:0005634">
    <property type="term" value="C:nucleus"/>
    <property type="evidence" value="ECO:0007669"/>
    <property type="project" value="UniProtKB-SubCell"/>
</dbReference>
<dbReference type="OrthoDB" id="446168at2759"/>
<accession>M1VL15</accession>
<dbReference type="EMBL" id="AP006500">
    <property type="protein sequence ID" value="BAM82313.1"/>
    <property type="molecule type" value="Genomic_DNA"/>
</dbReference>
<dbReference type="Gene3D" id="3.40.50.10190">
    <property type="entry name" value="BRCT domain"/>
    <property type="match status" value="1"/>
</dbReference>
<dbReference type="InterPro" id="IPR027417">
    <property type="entry name" value="P-loop_NTPase"/>
</dbReference>
<dbReference type="KEGG" id="cme:CYME_CMR028C"/>
<feature type="compositionally biased region" description="Acidic residues" evidence="9">
    <location>
        <begin position="18"/>
        <end position="31"/>
    </location>
</feature>
<comment type="subcellular location">
    <subcellularLocation>
        <location evidence="1 8">Nucleus</location>
    </subcellularLocation>
</comment>
<evidence type="ECO:0000256" key="1">
    <source>
        <dbReference type="ARBA" id="ARBA00004123"/>
    </source>
</evidence>
<keyword evidence="7 8" id="KW-0539">Nucleus</keyword>
<feature type="region of interest" description="Disordered" evidence="9">
    <location>
        <begin position="224"/>
        <end position="270"/>
    </location>
</feature>
<dbReference type="Pfam" id="PF00533">
    <property type="entry name" value="BRCT"/>
    <property type="match status" value="1"/>
</dbReference>
<dbReference type="SMART" id="SM00292">
    <property type="entry name" value="BRCT"/>
    <property type="match status" value="1"/>
</dbReference>
<dbReference type="RefSeq" id="XP_005538349.1">
    <property type="nucleotide sequence ID" value="XM_005538292.1"/>
</dbReference>
<dbReference type="Gene3D" id="1.10.8.60">
    <property type="match status" value="1"/>
</dbReference>
<dbReference type="AlphaFoldDB" id="M1VL15"/>
<dbReference type="Gene3D" id="1.20.272.10">
    <property type="match status" value="1"/>
</dbReference>
<evidence type="ECO:0000256" key="8">
    <source>
        <dbReference type="PIRNR" id="PIRNR036578"/>
    </source>
</evidence>
<protein>
    <recommendedName>
        <fullName evidence="3 8">Replication factor C subunit 1</fullName>
    </recommendedName>
</protein>
<dbReference type="InterPro" id="IPR003959">
    <property type="entry name" value="ATPase_AAA_core"/>
</dbReference>
<dbReference type="STRING" id="280699.M1VL15"/>
<dbReference type="GO" id="GO:0006260">
    <property type="term" value="P:DNA replication"/>
    <property type="evidence" value="ECO:0007669"/>
    <property type="project" value="UniProtKB-KW"/>
</dbReference>
<dbReference type="InterPro" id="IPR036420">
    <property type="entry name" value="BRCT_dom_sf"/>
</dbReference>
<dbReference type="HOGENOM" id="CLU_003574_1_0_1"/>
<dbReference type="CDD" id="cd18140">
    <property type="entry name" value="HLD_clamp_RFC"/>
    <property type="match status" value="1"/>
</dbReference>
<dbReference type="Gramene" id="CMR028CT">
    <property type="protein sequence ID" value="CMR028CT"/>
    <property type="gene ID" value="CMR028C"/>
</dbReference>
<dbReference type="Gene3D" id="3.40.50.300">
    <property type="entry name" value="P-loop containing nucleotide triphosphate hydrolases"/>
    <property type="match status" value="1"/>
</dbReference>
<dbReference type="eggNOG" id="KOG1968">
    <property type="taxonomic scope" value="Eukaryota"/>
</dbReference>
<feature type="region of interest" description="Disordered" evidence="9">
    <location>
        <begin position="1"/>
        <end position="116"/>
    </location>
</feature>
<evidence type="ECO:0000259" key="10">
    <source>
        <dbReference type="PROSITE" id="PS50172"/>
    </source>
</evidence>
<dbReference type="PROSITE" id="PS50172">
    <property type="entry name" value="BRCT"/>
    <property type="match status" value="1"/>
</dbReference>
<dbReference type="OMA" id="QENYLHY"/>
<comment type="similarity">
    <text evidence="2 8">Belongs to the activator 1 large subunit family.</text>
</comment>
<dbReference type="InterPro" id="IPR008921">
    <property type="entry name" value="DNA_pol3_clamp-load_cplx_C"/>
</dbReference>
<organism evidence="11 12">
    <name type="scientific">Cyanidioschyzon merolae (strain NIES-3377 / 10D)</name>
    <name type="common">Unicellular red alga</name>
    <dbReference type="NCBI Taxonomy" id="280699"/>
    <lineage>
        <taxon>Eukaryota</taxon>
        <taxon>Rhodophyta</taxon>
        <taxon>Bangiophyceae</taxon>
        <taxon>Cyanidiales</taxon>
        <taxon>Cyanidiaceae</taxon>
        <taxon>Cyanidioschyzon</taxon>
    </lineage>
</organism>
<evidence type="ECO:0000256" key="3">
    <source>
        <dbReference type="ARBA" id="ARBA00020401"/>
    </source>
</evidence>
<dbReference type="CDD" id="cd00009">
    <property type="entry name" value="AAA"/>
    <property type="match status" value="1"/>
</dbReference>
<dbReference type="SMART" id="SM00382">
    <property type="entry name" value="AAA"/>
    <property type="match status" value="1"/>
</dbReference>
<evidence type="ECO:0000256" key="2">
    <source>
        <dbReference type="ARBA" id="ARBA00006116"/>
    </source>
</evidence>